<sequence>MEGFKRVLYFSVARYFRLFAWIRFRIWHPTVIVVTGSSGKTTLLHFIQSQLGSLARYSHDANSAIGIPFDLLDLHRQTLLPSEWPLLFLKAPFKAFSPKPRQALYVVEADCDRPGEGRFLASFLKPHVTLWINVSRTHSMNFDRLIRRKKFPSHETAVAREFGYFPELTRKLVIVNGDSPLISGQLYRCRATIHRIRMKQLAAYRINGGTSFTIGTKVYRFRALLPRETYYTIAATLELLGWLRVKPDAQAFNRLILPPGRSSRFPGVKGTTIIDSSYNANFDSMKAVLGMFESLPASPKWVVLSDMLEQGAVEREEHEKLATLVSGMKLDRIVFMGPRTFKYTVPAFRARQTEIPFASFQTPREVLDYLKKSLRGRETVLFKGGRFLEGVIGHLLADPDDIRKLCRREEVWQRRRKQWGL</sequence>
<dbReference type="InterPro" id="IPR004101">
    <property type="entry name" value="Mur_ligase_C"/>
</dbReference>
<dbReference type="GO" id="GO:0005524">
    <property type="term" value="F:ATP binding"/>
    <property type="evidence" value="ECO:0007669"/>
    <property type="project" value="UniProtKB-KW"/>
</dbReference>
<evidence type="ECO:0000256" key="3">
    <source>
        <dbReference type="ARBA" id="ARBA00022840"/>
    </source>
</evidence>
<dbReference type="SUPFAM" id="SSF53623">
    <property type="entry name" value="MurD-like peptide ligases, catalytic domain"/>
    <property type="match status" value="1"/>
</dbReference>
<accession>A0A1F5YVA6</accession>
<comment type="caution">
    <text evidence="5">The sequence shown here is derived from an EMBL/GenBank/DDBJ whole genome shotgun (WGS) entry which is preliminary data.</text>
</comment>
<keyword evidence="3" id="KW-0067">ATP-binding</keyword>
<proteinExistence type="predicted"/>
<feature type="domain" description="Mur ligase C-terminal" evidence="4">
    <location>
        <begin position="260"/>
        <end position="384"/>
    </location>
</feature>
<name>A0A1F5YVA6_9BACT</name>
<dbReference type="InterPro" id="IPR051046">
    <property type="entry name" value="MurCDEF_CellWall_CoF430Synth"/>
</dbReference>
<dbReference type="PANTHER" id="PTHR43024">
    <property type="entry name" value="UDP-N-ACETYLMURAMOYL-TRIPEPTIDE--D-ALANYL-D-ALANINE LIGASE"/>
    <property type="match status" value="1"/>
</dbReference>
<keyword evidence="2" id="KW-0547">Nucleotide-binding</keyword>
<organism evidence="5 6">
    <name type="scientific">Candidatus Gottesmanbacteria bacterium RBG_16_52_11</name>
    <dbReference type="NCBI Taxonomy" id="1798374"/>
    <lineage>
        <taxon>Bacteria</taxon>
        <taxon>Candidatus Gottesmaniibacteriota</taxon>
    </lineage>
</organism>
<evidence type="ECO:0000313" key="5">
    <source>
        <dbReference type="EMBL" id="OGG04151.1"/>
    </source>
</evidence>
<gene>
    <name evidence="5" type="ORF">A2Z33_03250</name>
</gene>
<dbReference type="InterPro" id="IPR036615">
    <property type="entry name" value="Mur_ligase_C_dom_sf"/>
</dbReference>
<dbReference type="PANTHER" id="PTHR43024:SF1">
    <property type="entry name" value="UDP-N-ACETYLMURAMOYL-TRIPEPTIDE--D-ALANYL-D-ALANINE LIGASE"/>
    <property type="match status" value="1"/>
</dbReference>
<dbReference type="SUPFAM" id="SSF53244">
    <property type="entry name" value="MurD-like peptide ligases, peptide-binding domain"/>
    <property type="match status" value="1"/>
</dbReference>
<dbReference type="GO" id="GO:0016881">
    <property type="term" value="F:acid-amino acid ligase activity"/>
    <property type="evidence" value="ECO:0007669"/>
    <property type="project" value="InterPro"/>
</dbReference>
<dbReference type="Pfam" id="PF02875">
    <property type="entry name" value="Mur_ligase_C"/>
    <property type="match status" value="1"/>
</dbReference>
<evidence type="ECO:0000256" key="2">
    <source>
        <dbReference type="ARBA" id="ARBA00022741"/>
    </source>
</evidence>
<keyword evidence="1" id="KW-0436">Ligase</keyword>
<evidence type="ECO:0000313" key="6">
    <source>
        <dbReference type="Proteomes" id="UP000178448"/>
    </source>
</evidence>
<protein>
    <recommendedName>
        <fullName evidence="4">Mur ligase C-terminal domain-containing protein</fullName>
    </recommendedName>
</protein>
<dbReference type="InterPro" id="IPR036565">
    <property type="entry name" value="Mur-like_cat_sf"/>
</dbReference>
<evidence type="ECO:0000259" key="4">
    <source>
        <dbReference type="Pfam" id="PF02875"/>
    </source>
</evidence>
<evidence type="ECO:0000256" key="1">
    <source>
        <dbReference type="ARBA" id="ARBA00022598"/>
    </source>
</evidence>
<dbReference type="Gene3D" id="3.90.190.20">
    <property type="entry name" value="Mur ligase, C-terminal domain"/>
    <property type="match status" value="1"/>
</dbReference>
<reference evidence="5 6" key="1">
    <citation type="journal article" date="2016" name="Nat. Commun.">
        <title>Thousands of microbial genomes shed light on interconnected biogeochemical processes in an aquifer system.</title>
        <authorList>
            <person name="Anantharaman K."/>
            <person name="Brown C.T."/>
            <person name="Hug L.A."/>
            <person name="Sharon I."/>
            <person name="Castelle C.J."/>
            <person name="Probst A.J."/>
            <person name="Thomas B.C."/>
            <person name="Singh A."/>
            <person name="Wilkins M.J."/>
            <person name="Karaoz U."/>
            <person name="Brodie E.L."/>
            <person name="Williams K.H."/>
            <person name="Hubbard S.S."/>
            <person name="Banfield J.F."/>
        </authorList>
    </citation>
    <scope>NUCLEOTIDE SEQUENCE [LARGE SCALE GENOMIC DNA]</scope>
</reference>
<dbReference type="EMBL" id="MFJD01000004">
    <property type="protein sequence ID" value="OGG04151.1"/>
    <property type="molecule type" value="Genomic_DNA"/>
</dbReference>
<dbReference type="Gene3D" id="3.40.1190.10">
    <property type="entry name" value="Mur-like, catalytic domain"/>
    <property type="match status" value="1"/>
</dbReference>
<dbReference type="AlphaFoldDB" id="A0A1F5YVA6"/>
<dbReference type="Proteomes" id="UP000178448">
    <property type="component" value="Unassembled WGS sequence"/>
</dbReference>
<dbReference type="STRING" id="1798374.A2Z33_03250"/>